<dbReference type="Proteomes" id="UP000027341">
    <property type="component" value="Unassembled WGS sequence"/>
</dbReference>
<reference evidence="2 3" key="1">
    <citation type="submission" date="2014-04" db="EMBL/GenBank/DDBJ databases">
        <title>Draft genome sequence of Hydrogenovibrio marinus MH-110, a model organism for aerobic H2 metabolism.</title>
        <authorList>
            <person name="Cha H.J."/>
            <person name="Jo B.H."/>
            <person name="Hwang B.H."/>
        </authorList>
    </citation>
    <scope>NUCLEOTIDE SEQUENCE [LARGE SCALE GENOMIC DNA]</scope>
    <source>
        <strain evidence="2 3">MH-110</strain>
    </source>
</reference>
<evidence type="ECO:0000256" key="1">
    <source>
        <dbReference type="SAM" id="SignalP"/>
    </source>
</evidence>
<comment type="caution">
    <text evidence="2">The sequence shown here is derived from an EMBL/GenBank/DDBJ whole genome shotgun (WGS) entry which is preliminary data.</text>
</comment>
<proteinExistence type="predicted"/>
<feature type="chain" id="PRO_5001632655" evidence="1">
    <location>
        <begin position="23"/>
        <end position="280"/>
    </location>
</feature>
<evidence type="ECO:0000313" key="2">
    <source>
        <dbReference type="EMBL" id="KDN95201.1"/>
    </source>
</evidence>
<keyword evidence="1" id="KW-0732">Signal</keyword>
<organism evidence="2 3">
    <name type="scientific">Hydrogenovibrio marinus</name>
    <dbReference type="NCBI Taxonomy" id="28885"/>
    <lineage>
        <taxon>Bacteria</taxon>
        <taxon>Pseudomonadati</taxon>
        <taxon>Pseudomonadota</taxon>
        <taxon>Gammaproteobacteria</taxon>
        <taxon>Thiotrichales</taxon>
        <taxon>Piscirickettsiaceae</taxon>
        <taxon>Hydrogenovibrio</taxon>
    </lineage>
</organism>
<sequence length="280" mass="31761">MKKILMFSLLSVMLTAVSSAYAQQFKVDDTILIAFPANNIKDDAYIVGVVRKIRPNGDYQIAVQDFVEGHDYGISCQPIAVNNEGQDTGQSGWQIWGKDHTKLRTQGLDYIVPAKRAMPLRTGQLNFIDRYNVYVLYSRWKSNAPVLSIDRIKTAENDAKMAGISPMIPALEIAILDRQSYYDKVTGIPYQPEESIPHLVKLFDYIQAQLKQNPELNKLWRAKNRDWKKINESMKTYFLVDAIDQAVSNAEGCLSEDMENANPKELKKLKSQLKALGVKL</sequence>
<dbReference type="STRING" id="28885.EI16_02530"/>
<accession>A0A066ZY02</accession>
<feature type="signal peptide" evidence="1">
    <location>
        <begin position="1"/>
        <end position="22"/>
    </location>
</feature>
<protein>
    <submittedName>
        <fullName evidence="2">Uncharacterized protein</fullName>
    </submittedName>
</protein>
<dbReference type="AlphaFoldDB" id="A0A066ZY02"/>
<name>A0A066ZY02_HYDMR</name>
<gene>
    <name evidence="2" type="ORF">EI16_02530</name>
</gene>
<dbReference type="EMBL" id="JMIU01000001">
    <property type="protein sequence ID" value="KDN95201.1"/>
    <property type="molecule type" value="Genomic_DNA"/>
</dbReference>
<evidence type="ECO:0000313" key="3">
    <source>
        <dbReference type="Proteomes" id="UP000027341"/>
    </source>
</evidence>
<dbReference type="RefSeq" id="WP_029909079.1">
    <property type="nucleotide sequence ID" value="NZ_AP020335.1"/>
</dbReference>
<keyword evidence="3" id="KW-1185">Reference proteome</keyword>